<sequence>MEIGSNFIYRTTRNLMVGRDKPVLSDNEGAKPLPARGIRIERRTNRQGEAQCDERAGQGRTAQDSRAKRDRVVRRGRLARQAPEGSGTWTCCN</sequence>
<reference evidence="2 3" key="1">
    <citation type="submission" date="2023-03" db="EMBL/GenBank/DDBJ databases">
        <authorList>
            <person name="Pearce D."/>
        </authorList>
    </citation>
    <scope>NUCLEOTIDE SEQUENCE [LARGE SCALE GENOMIC DNA]</scope>
    <source>
        <strain evidence="2">Msz</strain>
    </source>
</reference>
<name>A0ABM9I2D6_9GAMM</name>
<organism evidence="2 3">
    <name type="scientific">Methylocaldum szegediense</name>
    <dbReference type="NCBI Taxonomy" id="73780"/>
    <lineage>
        <taxon>Bacteria</taxon>
        <taxon>Pseudomonadati</taxon>
        <taxon>Pseudomonadota</taxon>
        <taxon>Gammaproteobacteria</taxon>
        <taxon>Methylococcales</taxon>
        <taxon>Methylococcaceae</taxon>
        <taxon>Methylocaldum</taxon>
    </lineage>
</organism>
<evidence type="ECO:0000313" key="2">
    <source>
        <dbReference type="EMBL" id="CAI8844418.1"/>
    </source>
</evidence>
<feature type="compositionally biased region" description="Basic and acidic residues" evidence="1">
    <location>
        <begin position="40"/>
        <end position="67"/>
    </location>
</feature>
<feature type="compositionally biased region" description="Basic residues" evidence="1">
    <location>
        <begin position="68"/>
        <end position="78"/>
    </location>
</feature>
<evidence type="ECO:0000256" key="1">
    <source>
        <dbReference type="SAM" id="MobiDB-lite"/>
    </source>
</evidence>
<dbReference type="EMBL" id="OX458333">
    <property type="protein sequence ID" value="CAI8844418.1"/>
    <property type="molecule type" value="Genomic_DNA"/>
</dbReference>
<dbReference type="Proteomes" id="UP001162030">
    <property type="component" value="Chromosome"/>
</dbReference>
<gene>
    <name evidence="2" type="ORF">MSZNOR_2391</name>
</gene>
<feature type="region of interest" description="Disordered" evidence="1">
    <location>
        <begin position="40"/>
        <end position="93"/>
    </location>
</feature>
<accession>A0ABM9I2D6</accession>
<keyword evidence="3" id="KW-1185">Reference proteome</keyword>
<evidence type="ECO:0000313" key="3">
    <source>
        <dbReference type="Proteomes" id="UP001162030"/>
    </source>
</evidence>
<protein>
    <submittedName>
        <fullName evidence="2">Uncharacterized protein</fullName>
    </submittedName>
</protein>
<proteinExistence type="predicted"/>